<accession>A0A1T5CYN7</accession>
<dbReference type="FunFam" id="3.30.300.30:FF:000008">
    <property type="entry name" value="2,3-dihydroxybenzoate-AMP ligase"/>
    <property type="match status" value="1"/>
</dbReference>
<dbReference type="PANTHER" id="PTHR43767">
    <property type="entry name" value="LONG-CHAIN-FATTY-ACID--COA LIGASE"/>
    <property type="match status" value="1"/>
</dbReference>
<evidence type="ECO:0000313" key="9">
    <source>
        <dbReference type="Proteomes" id="UP000189818"/>
    </source>
</evidence>
<keyword evidence="2" id="KW-0436">Ligase</keyword>
<dbReference type="Proteomes" id="UP000189818">
    <property type="component" value="Unassembled WGS sequence"/>
</dbReference>
<dbReference type="InterPro" id="IPR050237">
    <property type="entry name" value="ATP-dep_AMP-bd_enzyme"/>
</dbReference>
<dbReference type="OrthoDB" id="9803968at2"/>
<dbReference type="InterPro" id="IPR045851">
    <property type="entry name" value="AMP-bd_C_sf"/>
</dbReference>
<dbReference type="Pfam" id="PF13193">
    <property type="entry name" value="AMP-binding_C"/>
    <property type="match status" value="1"/>
</dbReference>
<evidence type="ECO:0000259" key="7">
    <source>
        <dbReference type="Pfam" id="PF13193"/>
    </source>
</evidence>
<evidence type="ECO:0000256" key="2">
    <source>
        <dbReference type="ARBA" id="ARBA00022598"/>
    </source>
</evidence>
<dbReference type="NCBIfam" id="NF004837">
    <property type="entry name" value="PRK06187.1"/>
    <property type="match status" value="1"/>
</dbReference>
<sequence>MYPAPPPQGQSLSLMLRRSALRHRDKTALVFEDDAWSYAELDRLVDELGEGLLRLGVEAGDRVAILARNSHAFLALRFAVARIAAVLVPVNVMLGPAEVAYVLDHSGARLLFTDAALLPLAREATPATVEEILILTGRDDSGECRGWRALLVPGGAPGDRADGADLLQIIYTSGTESRPKGAMLSHAAVLWQYQSCLFDCDWSPDVIALHALPLFHCAALDAMAGPALLAGATSIIAASPAPELIIPMIERHRISSFFAPPTVWIALLRSPLFEKHDLSSLTRGFYGAAIMPAAVIDELGARLPGLRLWNLYGQTEIAPVATVLRPEEHAARPTSAGRPTLHVQTRVVDDQMRDVAPGEIGEIVHRSPQLLSGYWRQPEISEAAFAGGWFHSGDLATIDAEGFITVVDRKKDMIKSGGENVSSREVEEAIYAHPHVSEVAVIGLPDPHWIEAVTAFIVPRNGADVSAEDIHAHCAGRLAGFKRPKRICFVPELPRNAAGKILKRELRDQAPGA</sequence>
<gene>
    <name evidence="8" type="ORF">SAMN06295920_104415</name>
</gene>
<dbReference type="STRING" id="439228.SAMN06295920_104415"/>
<evidence type="ECO:0000256" key="4">
    <source>
        <dbReference type="ARBA" id="ARBA00066616"/>
    </source>
</evidence>
<dbReference type="GO" id="GO:0016878">
    <property type="term" value="F:acid-thiol ligase activity"/>
    <property type="evidence" value="ECO:0007669"/>
    <property type="project" value="UniProtKB-ARBA"/>
</dbReference>
<name>A0A1T5CYN7_9SPHN</name>
<dbReference type="InterPro" id="IPR000873">
    <property type="entry name" value="AMP-dep_synth/lig_dom"/>
</dbReference>
<dbReference type="InterPro" id="IPR042099">
    <property type="entry name" value="ANL_N_sf"/>
</dbReference>
<dbReference type="CDD" id="cd17631">
    <property type="entry name" value="FACL_FadD13-like"/>
    <property type="match status" value="1"/>
</dbReference>
<dbReference type="EC" id="6.2.1.44" evidence="4"/>
<dbReference type="PROSITE" id="PS00455">
    <property type="entry name" value="AMP_BINDING"/>
    <property type="match status" value="1"/>
</dbReference>
<dbReference type="PANTHER" id="PTHR43767:SF1">
    <property type="entry name" value="NONRIBOSOMAL PEPTIDE SYNTHASE PES1 (EUROFUNG)-RELATED"/>
    <property type="match status" value="1"/>
</dbReference>
<feature type="domain" description="AMP-dependent synthetase/ligase" evidence="6">
    <location>
        <begin position="17"/>
        <end position="375"/>
    </location>
</feature>
<dbReference type="Pfam" id="PF00501">
    <property type="entry name" value="AMP-binding"/>
    <property type="match status" value="1"/>
</dbReference>
<dbReference type="Gene3D" id="3.30.300.30">
    <property type="match status" value="1"/>
</dbReference>
<dbReference type="RefSeq" id="WP_079648301.1">
    <property type="nucleotide sequence ID" value="NZ_FUYM01000004.1"/>
</dbReference>
<comment type="similarity">
    <text evidence="1">Belongs to the ATP-dependent AMP-binding enzyme family.</text>
</comment>
<proteinExistence type="inferred from homology"/>
<reference evidence="9" key="1">
    <citation type="submission" date="2017-02" db="EMBL/GenBank/DDBJ databases">
        <authorList>
            <person name="Varghese N."/>
            <person name="Submissions S."/>
        </authorList>
    </citation>
    <scope>NUCLEOTIDE SEQUENCE [LARGE SCALE GENOMIC DNA]</scope>
    <source>
        <strain evidence="9">UM2</strain>
    </source>
</reference>
<evidence type="ECO:0000256" key="1">
    <source>
        <dbReference type="ARBA" id="ARBA00006432"/>
    </source>
</evidence>
<protein>
    <recommendedName>
        <fullName evidence="5">3-methylmercaptopropionyl-CoA ligase</fullName>
        <ecNumber evidence="4">6.2.1.44</ecNumber>
    </recommendedName>
</protein>
<dbReference type="EMBL" id="FUYM01000004">
    <property type="protein sequence ID" value="SKB64471.1"/>
    <property type="molecule type" value="Genomic_DNA"/>
</dbReference>
<evidence type="ECO:0000256" key="3">
    <source>
        <dbReference type="ARBA" id="ARBA00051915"/>
    </source>
</evidence>
<dbReference type="InterPro" id="IPR020845">
    <property type="entry name" value="AMP-binding_CS"/>
</dbReference>
<dbReference type="NCBIfam" id="NF006182">
    <property type="entry name" value="PRK08316.1"/>
    <property type="match status" value="1"/>
</dbReference>
<dbReference type="InterPro" id="IPR025110">
    <property type="entry name" value="AMP-bd_C"/>
</dbReference>
<dbReference type="AlphaFoldDB" id="A0A1T5CYN7"/>
<comment type="catalytic activity">
    <reaction evidence="3">
        <text>3-(methylsulfanyl)propanoate + ATP + CoA = 3-(methylsulfanyl)propanoyl-CoA + AMP + diphosphate</text>
        <dbReference type="Rhea" id="RHEA:43052"/>
        <dbReference type="ChEBI" id="CHEBI:30616"/>
        <dbReference type="ChEBI" id="CHEBI:33019"/>
        <dbReference type="ChEBI" id="CHEBI:49016"/>
        <dbReference type="ChEBI" id="CHEBI:57287"/>
        <dbReference type="ChEBI" id="CHEBI:82815"/>
        <dbReference type="ChEBI" id="CHEBI:456215"/>
        <dbReference type="EC" id="6.2.1.44"/>
    </reaction>
    <physiologicalReaction direction="left-to-right" evidence="3">
        <dbReference type="Rhea" id="RHEA:43053"/>
    </physiologicalReaction>
</comment>
<feature type="domain" description="AMP-binding enzyme C-terminal" evidence="7">
    <location>
        <begin position="425"/>
        <end position="500"/>
    </location>
</feature>
<dbReference type="Gene3D" id="3.40.50.12780">
    <property type="entry name" value="N-terminal domain of ligase-like"/>
    <property type="match status" value="1"/>
</dbReference>
<dbReference type="SUPFAM" id="SSF56801">
    <property type="entry name" value="Acetyl-CoA synthetase-like"/>
    <property type="match status" value="1"/>
</dbReference>
<evidence type="ECO:0000259" key="6">
    <source>
        <dbReference type="Pfam" id="PF00501"/>
    </source>
</evidence>
<keyword evidence="9" id="KW-1185">Reference proteome</keyword>
<organism evidence="8 9">
    <name type="scientific">Rhizorhabdus histidinilytica</name>
    <dbReference type="NCBI Taxonomy" id="439228"/>
    <lineage>
        <taxon>Bacteria</taxon>
        <taxon>Pseudomonadati</taxon>
        <taxon>Pseudomonadota</taxon>
        <taxon>Alphaproteobacteria</taxon>
        <taxon>Sphingomonadales</taxon>
        <taxon>Sphingomonadaceae</taxon>
        <taxon>Rhizorhabdus</taxon>
    </lineage>
</organism>
<evidence type="ECO:0000313" key="8">
    <source>
        <dbReference type="EMBL" id="SKB64471.1"/>
    </source>
</evidence>
<evidence type="ECO:0000256" key="5">
    <source>
        <dbReference type="ARBA" id="ARBA00067668"/>
    </source>
</evidence>